<dbReference type="Proteomes" id="UP000181909">
    <property type="component" value="Unassembled WGS sequence"/>
</dbReference>
<accession>A0A1K2F8Z9</accession>
<organism evidence="1 2">
    <name type="scientific">Streptomyces atratus</name>
    <dbReference type="NCBI Taxonomy" id="1893"/>
    <lineage>
        <taxon>Bacteria</taxon>
        <taxon>Bacillati</taxon>
        <taxon>Actinomycetota</taxon>
        <taxon>Actinomycetes</taxon>
        <taxon>Kitasatosporales</taxon>
        <taxon>Streptomycetaceae</taxon>
        <taxon>Streptomyces</taxon>
    </lineage>
</organism>
<evidence type="ECO:0000313" key="1">
    <source>
        <dbReference type="EMBL" id="SFY43708.1"/>
    </source>
</evidence>
<evidence type="ECO:0000313" key="2">
    <source>
        <dbReference type="Proteomes" id="UP000181909"/>
    </source>
</evidence>
<dbReference type="RefSeq" id="WP_072489252.1">
    <property type="nucleotide sequence ID" value="NZ_CP109381.1"/>
</dbReference>
<dbReference type="EMBL" id="FPJO01000038">
    <property type="protein sequence ID" value="SFY43708.1"/>
    <property type="molecule type" value="Genomic_DNA"/>
</dbReference>
<reference evidence="1 2" key="1">
    <citation type="submission" date="2016-11" db="EMBL/GenBank/DDBJ databases">
        <authorList>
            <person name="Jaros S."/>
            <person name="Januszkiewicz K."/>
            <person name="Wedrychowicz H."/>
        </authorList>
    </citation>
    <scope>NUCLEOTIDE SEQUENCE [LARGE SCALE GENOMIC DNA]</scope>
    <source>
        <strain evidence="1 2">OK807</strain>
    </source>
</reference>
<proteinExistence type="predicted"/>
<sequence length="78" mass="8551">MWLDETLESASCLRLHAGEVLHQLQGRGLQAAGFRFSVYPAKEPVRRAARKYMDAEGAACQQQVNNAPDGAVDSDEFA</sequence>
<name>A0A1K2F8Z9_STRAR</name>
<gene>
    <name evidence="1" type="ORF">SAMN02787144_103854</name>
</gene>
<dbReference type="AlphaFoldDB" id="A0A1K2F8Z9"/>
<protein>
    <submittedName>
        <fullName evidence="1">Uncharacterized protein</fullName>
    </submittedName>
</protein>